<dbReference type="Proteomes" id="UP000256601">
    <property type="component" value="Unassembled WGS sequence"/>
</dbReference>
<dbReference type="GO" id="GO:0016020">
    <property type="term" value="C:membrane"/>
    <property type="evidence" value="ECO:0007669"/>
    <property type="project" value="UniProtKB-SubCell"/>
</dbReference>
<evidence type="ECO:0000256" key="2">
    <source>
        <dbReference type="ARBA" id="ARBA00022448"/>
    </source>
</evidence>
<name>A0A371C4P7_YARLL</name>
<evidence type="ECO:0000256" key="1">
    <source>
        <dbReference type="ARBA" id="ARBA00004141"/>
    </source>
</evidence>
<dbReference type="PANTHER" id="PTHR43791:SF65">
    <property type="entry name" value="MAJOR FACILITATOR SUPERFAMILY (MFS) PROFILE DOMAIN-CONTAINING PROTEIN-RELATED"/>
    <property type="match status" value="1"/>
</dbReference>
<organism evidence="6 7">
    <name type="scientific">Yarrowia lipolytica</name>
    <name type="common">Candida lipolytica</name>
    <dbReference type="NCBI Taxonomy" id="4952"/>
    <lineage>
        <taxon>Eukaryota</taxon>
        <taxon>Fungi</taxon>
        <taxon>Dikarya</taxon>
        <taxon>Ascomycota</taxon>
        <taxon>Saccharomycotina</taxon>
        <taxon>Dipodascomycetes</taxon>
        <taxon>Dipodascales</taxon>
        <taxon>Dipodascales incertae sedis</taxon>
        <taxon>Yarrowia</taxon>
    </lineage>
</organism>
<dbReference type="VEuPathDB" id="FungiDB:YALI0_B16412g"/>
<dbReference type="InterPro" id="IPR036259">
    <property type="entry name" value="MFS_trans_sf"/>
</dbReference>
<evidence type="ECO:0000256" key="5">
    <source>
        <dbReference type="ARBA" id="ARBA00023136"/>
    </source>
</evidence>
<protein>
    <submittedName>
        <fullName evidence="6">Major facilitator superfamily domain-containing protein</fullName>
    </submittedName>
</protein>
<dbReference type="PANTHER" id="PTHR43791">
    <property type="entry name" value="PERMEASE-RELATED"/>
    <property type="match status" value="1"/>
</dbReference>
<dbReference type="OrthoDB" id="1935484at2759"/>
<evidence type="ECO:0000256" key="4">
    <source>
        <dbReference type="ARBA" id="ARBA00022989"/>
    </source>
</evidence>
<evidence type="ECO:0000313" key="7">
    <source>
        <dbReference type="Proteomes" id="UP000256601"/>
    </source>
</evidence>
<dbReference type="Pfam" id="PF07690">
    <property type="entry name" value="MFS_1"/>
    <property type="match status" value="1"/>
</dbReference>
<gene>
    <name evidence="6" type="ORF">B0I71DRAFT_171182</name>
</gene>
<dbReference type="FunFam" id="1.20.1250.20:FF:000247">
    <property type="entry name" value="MFS general substrate transporter"/>
    <property type="match status" value="1"/>
</dbReference>
<dbReference type="SUPFAM" id="SSF103473">
    <property type="entry name" value="MFS general substrate transporter"/>
    <property type="match status" value="1"/>
</dbReference>
<dbReference type="AlphaFoldDB" id="A0A371C4P7"/>
<evidence type="ECO:0000313" key="6">
    <source>
        <dbReference type="EMBL" id="RDW25273.1"/>
    </source>
</evidence>
<keyword evidence="2" id="KW-0813">Transport</keyword>
<sequence>MADKKYDELSISVDSISDADTAAVSIIDGSGTGGNIFSNPEVAKHFAKLYEDAQYENRHLFDPELEWTPQEEKKLVRKLDWYVTTWACIMFVALQVDRGNLGQALTDNLLDDLGMTTNDYNKGNTIFLCSFLAAEIPSQLISKKIGPDRWVPAQMVLWSVVAASQGALTGKGSFYATRCLLGLLEGGFIPDLVLWLSYFYTSKELPFRLSLFWGSQTLTTILTSLMAFGLLRIHTSSIPHGWRWLFIIEGIMTLLIGLASFFKMPASPSQTKTWFRKNGWFTEREEKIVVNRVLRDDPYKGDLHNREGLSVKRIWNAFADYRLWPIYAAGMFSQIATNAVSFYMTLNLRGLGFSTFNTNLLTIPANVLHIIMMISITLSSEFFNERAFHCMAHPIWMLPGLMVLRFWKGALVDKWGTWAVMTIILGQPQNHAILVSWTSRNSNTVSQRTMGQSLYNMFVQVGAIVGANIYRADDKPKYHRGNQQLIILYFILIVILAGTKLFYYVINKRRSEKWNAMTKDEQQHYRNTNTDSGSKRLDFRLAL</sequence>
<proteinExistence type="predicted"/>
<dbReference type="Gene3D" id="1.20.1250.20">
    <property type="entry name" value="MFS general substrate transporter like domains"/>
    <property type="match status" value="1"/>
</dbReference>
<dbReference type="InterPro" id="IPR011701">
    <property type="entry name" value="MFS"/>
</dbReference>
<evidence type="ECO:0000256" key="3">
    <source>
        <dbReference type="ARBA" id="ARBA00022692"/>
    </source>
</evidence>
<dbReference type="EMBL" id="KZ859006">
    <property type="protein sequence ID" value="RDW25273.1"/>
    <property type="molecule type" value="Genomic_DNA"/>
</dbReference>
<keyword evidence="4" id="KW-1133">Transmembrane helix</keyword>
<keyword evidence="3" id="KW-0812">Transmembrane</keyword>
<reference evidence="6 7" key="1">
    <citation type="submission" date="2018-07" db="EMBL/GenBank/DDBJ databases">
        <title>Draft Genome Assemblies for Five Robust Yarrowia lipolytica Strains Exhibiting High Lipid Production and Pentose Sugar Utilization and Sugar Alcohol Secretion from Undetoxified Lignocellulosic Biomass Hydrolysates.</title>
        <authorList>
            <consortium name="DOE Joint Genome Institute"/>
            <person name="Walker C."/>
            <person name="Ryu S."/>
            <person name="Na H."/>
            <person name="Zane M."/>
            <person name="LaButti K."/>
            <person name="Lipzen A."/>
            <person name="Haridas S."/>
            <person name="Barry K."/>
            <person name="Grigoriev I.V."/>
            <person name="Quarterman J."/>
            <person name="Slininger P."/>
            <person name="Dien B."/>
            <person name="Trinh C.T."/>
        </authorList>
    </citation>
    <scope>NUCLEOTIDE SEQUENCE [LARGE SCALE GENOMIC DNA]</scope>
    <source>
        <strain evidence="6 7">YB392</strain>
    </source>
</reference>
<dbReference type="GO" id="GO:0022857">
    <property type="term" value="F:transmembrane transporter activity"/>
    <property type="evidence" value="ECO:0007669"/>
    <property type="project" value="InterPro"/>
</dbReference>
<dbReference type="FunFam" id="1.20.1250.20:FF:000106">
    <property type="entry name" value="MFS transporter, putative"/>
    <property type="match status" value="1"/>
</dbReference>
<keyword evidence="5" id="KW-0472">Membrane</keyword>
<comment type="subcellular location">
    <subcellularLocation>
        <location evidence="1">Membrane</location>
        <topology evidence="1">Multi-pass membrane protein</topology>
    </subcellularLocation>
</comment>
<dbReference type="VEuPathDB" id="FungiDB:YALI1_C00141g"/>
<accession>A0A371C4P7</accession>